<dbReference type="Pfam" id="PF06580">
    <property type="entry name" value="His_kinase"/>
    <property type="match status" value="1"/>
</dbReference>
<comment type="caution">
    <text evidence="9">The sequence shown here is derived from an EMBL/GenBank/DDBJ whole genome shotgun (WGS) entry which is preliminary data.</text>
</comment>
<evidence type="ECO:0000259" key="8">
    <source>
        <dbReference type="PROSITE" id="PS50109"/>
    </source>
</evidence>
<evidence type="ECO:0000256" key="7">
    <source>
        <dbReference type="SAM" id="Phobius"/>
    </source>
</evidence>
<dbReference type="InterPro" id="IPR003594">
    <property type="entry name" value="HATPase_dom"/>
</dbReference>
<dbReference type="PROSITE" id="PS50109">
    <property type="entry name" value="HIS_KIN"/>
    <property type="match status" value="1"/>
</dbReference>
<feature type="transmembrane region" description="Helical" evidence="7">
    <location>
        <begin position="12"/>
        <end position="33"/>
    </location>
</feature>
<dbReference type="InterPro" id="IPR010559">
    <property type="entry name" value="Sig_transdc_His_kin_internal"/>
</dbReference>
<dbReference type="GO" id="GO:0005524">
    <property type="term" value="F:ATP binding"/>
    <property type="evidence" value="ECO:0007669"/>
    <property type="project" value="UniProtKB-KW"/>
</dbReference>
<dbReference type="EMBL" id="VCIW01000002">
    <property type="protein sequence ID" value="TLS53447.1"/>
    <property type="molecule type" value="Genomic_DNA"/>
</dbReference>
<dbReference type="RefSeq" id="WP_138192751.1">
    <property type="nucleotide sequence ID" value="NZ_VCIW01000002.1"/>
</dbReference>
<dbReference type="OrthoDB" id="759642at2"/>
<evidence type="ECO:0000256" key="1">
    <source>
        <dbReference type="ARBA" id="ARBA00022679"/>
    </source>
</evidence>
<keyword evidence="1" id="KW-0808">Transferase</keyword>
<dbReference type="GO" id="GO:0016020">
    <property type="term" value="C:membrane"/>
    <property type="evidence" value="ECO:0007669"/>
    <property type="project" value="InterPro"/>
</dbReference>
<gene>
    <name evidence="9" type="ORF">FE782_04030</name>
</gene>
<proteinExistence type="predicted"/>
<reference evidence="9 10" key="1">
    <citation type="submission" date="2019-05" db="EMBL/GenBank/DDBJ databases">
        <authorList>
            <person name="Narsing Rao M.P."/>
            <person name="Li W.J."/>
        </authorList>
    </citation>
    <scope>NUCLEOTIDE SEQUENCE [LARGE SCALE GENOMIC DNA]</scope>
    <source>
        <strain evidence="9 10">SYSU_K30003</strain>
    </source>
</reference>
<keyword evidence="2" id="KW-0547">Nucleotide-binding</keyword>
<keyword evidence="3 9" id="KW-0418">Kinase</keyword>
<dbReference type="Pfam" id="PF02518">
    <property type="entry name" value="HATPase_c"/>
    <property type="match status" value="1"/>
</dbReference>
<protein>
    <submittedName>
        <fullName evidence="9">Sensor histidine kinase</fullName>
    </submittedName>
</protein>
<dbReference type="SMART" id="SM00387">
    <property type="entry name" value="HATPase_c"/>
    <property type="match status" value="1"/>
</dbReference>
<sequence length="572" mass="65979">MYSIKHYVRILLWISFIALIVDFAISFSSIALVRQQSARYLQDTADLYIDRIDNNFAYIHHFMGWTLANDENMETMSERNADDTLFLKANDNIYKRFAELQKSHGKEYNFFVYLKDKDFLLNVAPMTLTFPQFEALKRTVNGDVGSAEIYQKYYSRWTTIELNGTYYMINIVPYHDRYLIGLVSADDLIRPLRDINLGGGGFASLVNDDGVRVTSPISNVGETIRDHAKPESILDRLQPGTTVIREFSDASFYIELVIRFGAFEKIMIAQLLVVVLAVLIACNLCFILLYFQNRVLKPIKHFSNNLAILTNDGEPIDFENNKIIELEKANRQFVDLVKQIRTIKIDLYERELEKQRMHLNYMKLQIKPHFFLNCLTTIYSMAQMQLHEEIERMTLSISKYFRYIFQNGRDFVSLIDEIEHVRTYLEIQRERYRDAFHYRVDLDPLAAGVQLPPLLIQTFVENAMKYAVSRDREVRLAIEVERQAVGDAGRTEIRISDTGPGFPPDVLEKLASGQPLDQSGGTRIGIMNAVQRLHYLYADADIRFSNAADGGASITLRLPDRPEATTGTEERP</sequence>
<dbReference type="PANTHER" id="PTHR34220:SF7">
    <property type="entry name" value="SENSOR HISTIDINE KINASE YPDA"/>
    <property type="match status" value="1"/>
</dbReference>
<dbReference type="Proteomes" id="UP000309676">
    <property type="component" value="Unassembled WGS sequence"/>
</dbReference>
<dbReference type="SUPFAM" id="SSF55874">
    <property type="entry name" value="ATPase domain of HSP90 chaperone/DNA topoisomerase II/histidine kinase"/>
    <property type="match status" value="1"/>
</dbReference>
<evidence type="ECO:0000256" key="6">
    <source>
        <dbReference type="SAM" id="MobiDB-lite"/>
    </source>
</evidence>
<keyword evidence="7" id="KW-0812">Transmembrane</keyword>
<dbReference type="PANTHER" id="PTHR34220">
    <property type="entry name" value="SENSOR HISTIDINE KINASE YPDA"/>
    <property type="match status" value="1"/>
</dbReference>
<evidence type="ECO:0000256" key="3">
    <source>
        <dbReference type="ARBA" id="ARBA00022777"/>
    </source>
</evidence>
<feature type="transmembrane region" description="Helical" evidence="7">
    <location>
        <begin position="268"/>
        <end position="291"/>
    </location>
</feature>
<feature type="domain" description="Histidine kinase" evidence="8">
    <location>
        <begin position="455"/>
        <end position="562"/>
    </location>
</feature>
<name>A0A5R9GAF9_9BACL</name>
<organism evidence="9 10">
    <name type="scientific">Paenibacillus antri</name>
    <dbReference type="NCBI Taxonomy" id="2582848"/>
    <lineage>
        <taxon>Bacteria</taxon>
        <taxon>Bacillati</taxon>
        <taxon>Bacillota</taxon>
        <taxon>Bacilli</taxon>
        <taxon>Bacillales</taxon>
        <taxon>Paenibacillaceae</taxon>
        <taxon>Paenibacillus</taxon>
    </lineage>
</organism>
<keyword evidence="10" id="KW-1185">Reference proteome</keyword>
<dbReference type="InterPro" id="IPR036890">
    <property type="entry name" value="HATPase_C_sf"/>
</dbReference>
<evidence type="ECO:0000256" key="2">
    <source>
        <dbReference type="ARBA" id="ARBA00022741"/>
    </source>
</evidence>
<keyword evidence="5" id="KW-0902">Two-component regulatory system</keyword>
<keyword evidence="7" id="KW-0472">Membrane</keyword>
<evidence type="ECO:0000313" key="9">
    <source>
        <dbReference type="EMBL" id="TLS53447.1"/>
    </source>
</evidence>
<keyword evidence="7" id="KW-1133">Transmembrane helix</keyword>
<dbReference type="InterPro" id="IPR005467">
    <property type="entry name" value="His_kinase_dom"/>
</dbReference>
<keyword evidence="4" id="KW-0067">ATP-binding</keyword>
<accession>A0A5R9GAF9</accession>
<evidence type="ECO:0000256" key="5">
    <source>
        <dbReference type="ARBA" id="ARBA00023012"/>
    </source>
</evidence>
<evidence type="ECO:0000256" key="4">
    <source>
        <dbReference type="ARBA" id="ARBA00022840"/>
    </source>
</evidence>
<evidence type="ECO:0000313" key="10">
    <source>
        <dbReference type="Proteomes" id="UP000309676"/>
    </source>
</evidence>
<dbReference type="AlphaFoldDB" id="A0A5R9GAF9"/>
<dbReference type="GO" id="GO:0000155">
    <property type="term" value="F:phosphorelay sensor kinase activity"/>
    <property type="evidence" value="ECO:0007669"/>
    <property type="project" value="InterPro"/>
</dbReference>
<dbReference type="InterPro" id="IPR050640">
    <property type="entry name" value="Bact_2-comp_sensor_kinase"/>
</dbReference>
<feature type="compositionally biased region" description="Basic and acidic residues" evidence="6">
    <location>
        <begin position="558"/>
        <end position="572"/>
    </location>
</feature>
<feature type="region of interest" description="Disordered" evidence="6">
    <location>
        <begin position="553"/>
        <end position="572"/>
    </location>
</feature>
<dbReference type="Gene3D" id="3.30.565.10">
    <property type="entry name" value="Histidine kinase-like ATPase, C-terminal domain"/>
    <property type="match status" value="1"/>
</dbReference>